<keyword evidence="13" id="KW-1185">Reference proteome</keyword>
<dbReference type="GO" id="GO:0005829">
    <property type="term" value="C:cytosol"/>
    <property type="evidence" value="ECO:0007669"/>
    <property type="project" value="TreeGrafter"/>
</dbReference>
<keyword evidence="4" id="KW-0808">Transferase</keyword>
<dbReference type="GO" id="GO:0008865">
    <property type="term" value="F:fructokinase activity"/>
    <property type="evidence" value="ECO:0007669"/>
    <property type="project" value="TreeGrafter"/>
</dbReference>
<dbReference type="SUPFAM" id="SSF53067">
    <property type="entry name" value="Actin-like ATPase domain"/>
    <property type="match status" value="2"/>
</dbReference>
<dbReference type="STRING" id="112903.SAMN04490178_110103"/>
<dbReference type="InterPro" id="IPR001312">
    <property type="entry name" value="Hexokinase"/>
</dbReference>
<dbReference type="EMBL" id="FODY01000010">
    <property type="protein sequence ID" value="SEP11071.1"/>
    <property type="molecule type" value="Genomic_DNA"/>
</dbReference>
<dbReference type="GO" id="GO:0001678">
    <property type="term" value="P:intracellular glucose homeostasis"/>
    <property type="evidence" value="ECO:0007669"/>
    <property type="project" value="InterPro"/>
</dbReference>
<evidence type="ECO:0000256" key="9">
    <source>
        <dbReference type="ARBA" id="ARBA00047905"/>
    </source>
</evidence>
<feature type="domain" description="Hexokinase C-terminal" evidence="11">
    <location>
        <begin position="210"/>
        <end position="437"/>
    </location>
</feature>
<evidence type="ECO:0000256" key="8">
    <source>
        <dbReference type="ARBA" id="ARBA00023152"/>
    </source>
</evidence>
<evidence type="ECO:0000256" key="1">
    <source>
        <dbReference type="ARBA" id="ARBA00004921"/>
    </source>
</evidence>
<evidence type="ECO:0000256" key="7">
    <source>
        <dbReference type="ARBA" id="ARBA00022840"/>
    </source>
</evidence>
<dbReference type="PANTHER" id="PTHR19443">
    <property type="entry name" value="HEXOKINASE"/>
    <property type="match status" value="1"/>
</dbReference>
<dbReference type="RefSeq" id="WP_091746585.1">
    <property type="nucleotide sequence ID" value="NZ_FODY01000010.1"/>
</dbReference>
<dbReference type="PANTHER" id="PTHR19443:SF16">
    <property type="entry name" value="HEXOKINASE TYPE 1-RELATED"/>
    <property type="match status" value="1"/>
</dbReference>
<evidence type="ECO:0000259" key="11">
    <source>
        <dbReference type="Pfam" id="PF03727"/>
    </source>
</evidence>
<dbReference type="GO" id="GO:0004340">
    <property type="term" value="F:glucokinase activity"/>
    <property type="evidence" value="ECO:0007669"/>
    <property type="project" value="TreeGrafter"/>
</dbReference>
<dbReference type="UniPathway" id="UPA00109">
    <property type="reaction ID" value="UER00180"/>
</dbReference>
<dbReference type="InterPro" id="IPR022673">
    <property type="entry name" value="Hexokinase_C"/>
</dbReference>
<dbReference type="Gene3D" id="3.30.420.40">
    <property type="match status" value="1"/>
</dbReference>
<dbReference type="GO" id="GO:0006006">
    <property type="term" value="P:glucose metabolic process"/>
    <property type="evidence" value="ECO:0007669"/>
    <property type="project" value="TreeGrafter"/>
</dbReference>
<evidence type="ECO:0000256" key="6">
    <source>
        <dbReference type="ARBA" id="ARBA00022777"/>
    </source>
</evidence>
<dbReference type="OrthoDB" id="6383434at2"/>
<keyword evidence="7" id="KW-0067">ATP-binding</keyword>
<dbReference type="InterPro" id="IPR022672">
    <property type="entry name" value="Hexokinase_N"/>
</dbReference>
<dbReference type="PRINTS" id="PR00475">
    <property type="entry name" value="HEXOKINASE"/>
</dbReference>
<comment type="pathway">
    <text evidence="2">Carbohydrate metabolism.</text>
</comment>
<comment type="pathway">
    <text evidence="1">Carbohydrate degradation.</text>
</comment>
<evidence type="ECO:0000313" key="12">
    <source>
        <dbReference type="EMBL" id="SEP11071.1"/>
    </source>
</evidence>
<dbReference type="Gene3D" id="3.40.367.20">
    <property type="match status" value="1"/>
</dbReference>
<dbReference type="AlphaFoldDB" id="A0A1H8V6T5"/>
<dbReference type="PROSITE" id="PS51748">
    <property type="entry name" value="HEXOKINASE_2"/>
    <property type="match status" value="1"/>
</dbReference>
<keyword evidence="8" id="KW-0324">Glycolysis</keyword>
<keyword evidence="6 12" id="KW-0418">Kinase</keyword>
<feature type="domain" description="Hexokinase N-terminal" evidence="10">
    <location>
        <begin position="8"/>
        <end position="203"/>
    </location>
</feature>
<evidence type="ECO:0000259" key="10">
    <source>
        <dbReference type="Pfam" id="PF00349"/>
    </source>
</evidence>
<dbReference type="InterPro" id="IPR043129">
    <property type="entry name" value="ATPase_NBD"/>
</dbReference>
<proteinExistence type="inferred from homology"/>
<keyword evidence="5" id="KW-0547">Nucleotide-binding</keyword>
<sequence>MQSLETTLQQATRDLTVSLEQIHAIAKSFKQAMIDGMAGTDETLKMLPSFLQAPTGRETGQYLAVDFGGTNVRTLVAELDGKGGLSVKNHLSRPLKDPSGAYDYLAASASAEELFDFIAEQLAQIAEPSVTYHLGHTFSFPMRQTGVNTASLIHWTKEIATAGVESQDVNQLLQAALHRKGLTNIKPQVILNDTVGTLLTSAYSHPGTDIGSICGTGHNTAYLEPKSPLTGGPMVINMESGNFNKKLPLSNYDRQLDQSSEKPGAQLLEKMVSGRYIGELLQLIMTDLQKKGLLSHCADKVTAFLSQPACFSGADIAVLTGDASGDLTAIAAWLKQRLCITDSALSDRQALATIATLIATRSARLVAASFVGILQRIDPALEHNHTIAIDGSLYEKLPGYADAIHQVLAEVYRDRAHRIVTKLSKDGSGLGAVVAVAIASRS</sequence>
<evidence type="ECO:0000256" key="5">
    <source>
        <dbReference type="ARBA" id="ARBA00022741"/>
    </source>
</evidence>
<accession>A0A1H8V6T5</accession>
<dbReference type="GO" id="GO:0005536">
    <property type="term" value="F:D-glucose binding"/>
    <property type="evidence" value="ECO:0007669"/>
    <property type="project" value="InterPro"/>
</dbReference>
<dbReference type="Proteomes" id="UP000198847">
    <property type="component" value="Unassembled WGS sequence"/>
</dbReference>
<evidence type="ECO:0000256" key="3">
    <source>
        <dbReference type="ARBA" id="ARBA00009225"/>
    </source>
</evidence>
<protein>
    <submittedName>
        <fullName evidence="12">Hexokinase</fullName>
    </submittedName>
</protein>
<gene>
    <name evidence="12" type="ORF">SAMN04490178_110103</name>
</gene>
<dbReference type="Pfam" id="PF00349">
    <property type="entry name" value="Hexokinase_1"/>
    <property type="match status" value="1"/>
</dbReference>
<evidence type="ECO:0000313" key="13">
    <source>
        <dbReference type="Proteomes" id="UP000198847"/>
    </source>
</evidence>
<organism evidence="12 13">
    <name type="scientific">Propionispora vibrioides</name>
    <dbReference type="NCBI Taxonomy" id="112903"/>
    <lineage>
        <taxon>Bacteria</taxon>
        <taxon>Bacillati</taxon>
        <taxon>Bacillota</taxon>
        <taxon>Negativicutes</taxon>
        <taxon>Selenomonadales</taxon>
        <taxon>Sporomusaceae</taxon>
        <taxon>Propionispora</taxon>
    </lineage>
</organism>
<comment type="similarity">
    <text evidence="3">Belongs to the hexokinase family.</text>
</comment>
<dbReference type="GO" id="GO:0005524">
    <property type="term" value="F:ATP binding"/>
    <property type="evidence" value="ECO:0007669"/>
    <property type="project" value="UniProtKB-KW"/>
</dbReference>
<name>A0A1H8V6T5_9FIRM</name>
<dbReference type="GO" id="GO:0006096">
    <property type="term" value="P:glycolytic process"/>
    <property type="evidence" value="ECO:0007669"/>
    <property type="project" value="UniProtKB-UniPathway"/>
</dbReference>
<evidence type="ECO:0000256" key="4">
    <source>
        <dbReference type="ARBA" id="ARBA00022679"/>
    </source>
</evidence>
<dbReference type="Pfam" id="PF03727">
    <property type="entry name" value="Hexokinase_2"/>
    <property type="match status" value="1"/>
</dbReference>
<reference evidence="12 13" key="1">
    <citation type="submission" date="2016-10" db="EMBL/GenBank/DDBJ databases">
        <authorList>
            <person name="de Groot N.N."/>
        </authorList>
    </citation>
    <scope>NUCLEOTIDE SEQUENCE [LARGE SCALE GENOMIC DNA]</scope>
    <source>
        <strain evidence="12 13">DSM 13305</strain>
    </source>
</reference>
<evidence type="ECO:0000256" key="2">
    <source>
        <dbReference type="ARBA" id="ARBA00005007"/>
    </source>
</evidence>
<comment type="catalytic activity">
    <reaction evidence="9">
        <text>D-fructose + ATP = D-fructose 6-phosphate + ADP + H(+)</text>
        <dbReference type="Rhea" id="RHEA:16125"/>
        <dbReference type="ChEBI" id="CHEBI:15378"/>
        <dbReference type="ChEBI" id="CHEBI:30616"/>
        <dbReference type="ChEBI" id="CHEBI:37721"/>
        <dbReference type="ChEBI" id="CHEBI:61527"/>
        <dbReference type="ChEBI" id="CHEBI:456216"/>
        <dbReference type="EC" id="2.7.1.1"/>
    </reaction>
    <physiologicalReaction direction="left-to-right" evidence="9">
        <dbReference type="Rhea" id="RHEA:16126"/>
    </physiologicalReaction>
</comment>